<evidence type="ECO:0000259" key="2">
    <source>
        <dbReference type="PROSITE" id="PS50263"/>
    </source>
</evidence>
<dbReference type="PANTHER" id="PTHR43674:SF16">
    <property type="entry name" value="CARBON-NITROGEN FAMILY, PUTATIVE (AFU_ORTHOLOGUE AFUA_5G02350)-RELATED"/>
    <property type="match status" value="1"/>
</dbReference>
<dbReference type="Pfam" id="PF00795">
    <property type="entry name" value="CN_hydrolase"/>
    <property type="match status" value="1"/>
</dbReference>
<evidence type="ECO:0000313" key="3">
    <source>
        <dbReference type="EMBL" id="PTQ66380.1"/>
    </source>
</evidence>
<dbReference type="InterPro" id="IPR003010">
    <property type="entry name" value="C-N_Hydrolase"/>
</dbReference>
<dbReference type="InterPro" id="IPR050345">
    <property type="entry name" value="Aliph_Amidase/BUP"/>
</dbReference>
<dbReference type="RefSeq" id="WP_107818050.1">
    <property type="nucleotide sequence ID" value="NZ_QAOH01000028.1"/>
</dbReference>
<proteinExistence type="predicted"/>
<sequence length="362" mass="39652">MTLKTQSPQPWRATCIQMIGERASQAPDFDSARAAIARNQARLVGMIEAACASDAKPDLVVFPEFAMQGPPLGMAVETWIERACSPVLGWLTQPLQDLAAREGIYIAGNAFEAPPEWPGRYFNTSFIIGPTGEVILRYRRVNVAAFPSVHDFMTDYLAKTPQEEVFPVVDTPLGKLCVIACGEIMVPEVARVMMMQGAEVILHPTNSRFSEAQEAAKLARISENMTCMVSANIAGAIGFSPDGLFQGGRSHILDHLGNTLAFQENAEESIGVSAMIDIAKLRRDRRADTGLSNPLLRARYEMYVPFYEAAKFYPPDMFLNTPMTDVRQTRAAIAKARENLEQAGVLMPLPAGAQEPVSTVEL</sequence>
<gene>
    <name evidence="3" type="ORF">C8N42_1285</name>
</gene>
<dbReference type="Proteomes" id="UP000244077">
    <property type="component" value="Unassembled WGS sequence"/>
</dbReference>
<accession>A0A2T5H482</accession>
<dbReference type="GO" id="GO:0016811">
    <property type="term" value="F:hydrolase activity, acting on carbon-nitrogen (but not peptide) bonds, in linear amides"/>
    <property type="evidence" value="ECO:0007669"/>
    <property type="project" value="TreeGrafter"/>
</dbReference>
<organism evidence="3 4">
    <name type="scientific">Celeribacter persicus</name>
    <dbReference type="NCBI Taxonomy" id="1651082"/>
    <lineage>
        <taxon>Bacteria</taxon>
        <taxon>Pseudomonadati</taxon>
        <taxon>Pseudomonadota</taxon>
        <taxon>Alphaproteobacteria</taxon>
        <taxon>Rhodobacterales</taxon>
        <taxon>Roseobacteraceae</taxon>
        <taxon>Celeribacter</taxon>
    </lineage>
</organism>
<dbReference type="AlphaFoldDB" id="A0A2T5H482"/>
<protein>
    <submittedName>
        <fullName evidence="3">Putative amidohydrolase</fullName>
    </submittedName>
</protein>
<dbReference type="InterPro" id="IPR036526">
    <property type="entry name" value="C-N_Hydrolase_sf"/>
</dbReference>
<reference evidence="3 4" key="1">
    <citation type="submission" date="2018-04" db="EMBL/GenBank/DDBJ databases">
        <title>Genomic Encyclopedia of Archaeal and Bacterial Type Strains, Phase II (KMG-II): from individual species to whole genera.</title>
        <authorList>
            <person name="Goeker M."/>
        </authorList>
    </citation>
    <scope>NUCLEOTIDE SEQUENCE [LARGE SCALE GENOMIC DNA]</scope>
    <source>
        <strain evidence="3 4">DSM 100434</strain>
    </source>
</reference>
<evidence type="ECO:0000256" key="1">
    <source>
        <dbReference type="ARBA" id="ARBA00022801"/>
    </source>
</evidence>
<feature type="domain" description="CN hydrolase" evidence="2">
    <location>
        <begin position="19"/>
        <end position="278"/>
    </location>
</feature>
<evidence type="ECO:0000313" key="4">
    <source>
        <dbReference type="Proteomes" id="UP000244077"/>
    </source>
</evidence>
<dbReference type="SUPFAM" id="SSF56317">
    <property type="entry name" value="Carbon-nitrogen hydrolase"/>
    <property type="match status" value="1"/>
</dbReference>
<dbReference type="PANTHER" id="PTHR43674">
    <property type="entry name" value="NITRILASE C965.09-RELATED"/>
    <property type="match status" value="1"/>
</dbReference>
<comment type="caution">
    <text evidence="3">The sequence shown here is derived from an EMBL/GenBank/DDBJ whole genome shotgun (WGS) entry which is preliminary data.</text>
</comment>
<name>A0A2T5H482_9RHOB</name>
<keyword evidence="4" id="KW-1185">Reference proteome</keyword>
<dbReference type="PROSITE" id="PS50263">
    <property type="entry name" value="CN_HYDROLASE"/>
    <property type="match status" value="1"/>
</dbReference>
<dbReference type="OrthoDB" id="9811121at2"/>
<keyword evidence="1 3" id="KW-0378">Hydrolase</keyword>
<dbReference type="Gene3D" id="3.60.110.10">
    <property type="entry name" value="Carbon-nitrogen hydrolase"/>
    <property type="match status" value="1"/>
</dbReference>
<dbReference type="EMBL" id="QAOH01000028">
    <property type="protein sequence ID" value="PTQ66380.1"/>
    <property type="molecule type" value="Genomic_DNA"/>
</dbReference>